<keyword evidence="2" id="KW-0238">DNA-binding</keyword>
<feature type="domain" description="HTH crp-type" evidence="4">
    <location>
        <begin position="131"/>
        <end position="195"/>
    </location>
</feature>
<keyword evidence="1" id="KW-0805">Transcription regulation</keyword>
<dbReference type="Proteomes" id="UP000051660">
    <property type="component" value="Unassembled WGS sequence"/>
</dbReference>
<evidence type="ECO:0000256" key="2">
    <source>
        <dbReference type="ARBA" id="ARBA00023125"/>
    </source>
</evidence>
<dbReference type="Pfam" id="PF13545">
    <property type="entry name" value="HTH_Crp_2"/>
    <property type="match status" value="1"/>
</dbReference>
<dbReference type="InterPro" id="IPR018490">
    <property type="entry name" value="cNMP-bd_dom_sf"/>
</dbReference>
<reference evidence="5 6" key="1">
    <citation type="submission" date="2014-03" db="EMBL/GenBank/DDBJ databases">
        <title>Bradyrhizobium valentinum sp. nov., isolated from effective nodules of Lupinus mariae-josephae, a lupine endemic of basic-lime soils in Eastern Spain.</title>
        <authorList>
            <person name="Duran D."/>
            <person name="Rey L."/>
            <person name="Navarro A."/>
            <person name="Busquets A."/>
            <person name="Imperial J."/>
            <person name="Ruiz-Argueso T."/>
        </authorList>
    </citation>
    <scope>NUCLEOTIDE SEQUENCE [LARGE SCALE GENOMIC DNA]</scope>
    <source>
        <strain evidence="5 6">CCBAU 23086</strain>
    </source>
</reference>
<evidence type="ECO:0000256" key="1">
    <source>
        <dbReference type="ARBA" id="ARBA00023015"/>
    </source>
</evidence>
<gene>
    <name evidence="5" type="ORF">CQ14_26485</name>
</gene>
<dbReference type="GO" id="GO:0006355">
    <property type="term" value="P:regulation of DNA-templated transcription"/>
    <property type="evidence" value="ECO:0007669"/>
    <property type="project" value="InterPro"/>
</dbReference>
<proteinExistence type="predicted"/>
<dbReference type="InterPro" id="IPR014710">
    <property type="entry name" value="RmlC-like_jellyroll"/>
</dbReference>
<dbReference type="InterPro" id="IPR012318">
    <property type="entry name" value="HTH_CRP"/>
</dbReference>
<accession>A0A0R3MMM6</accession>
<name>A0A0R3MMM6_9BRAD</name>
<evidence type="ECO:0000259" key="4">
    <source>
        <dbReference type="Pfam" id="PF13545"/>
    </source>
</evidence>
<evidence type="ECO:0000256" key="3">
    <source>
        <dbReference type="ARBA" id="ARBA00023163"/>
    </source>
</evidence>
<keyword evidence="3" id="KW-0804">Transcription</keyword>
<dbReference type="Gene3D" id="2.60.120.10">
    <property type="entry name" value="Jelly Rolls"/>
    <property type="match status" value="1"/>
</dbReference>
<dbReference type="GO" id="GO:0003677">
    <property type="term" value="F:DNA binding"/>
    <property type="evidence" value="ECO:0007669"/>
    <property type="project" value="UniProtKB-KW"/>
</dbReference>
<evidence type="ECO:0000313" key="6">
    <source>
        <dbReference type="Proteomes" id="UP000051660"/>
    </source>
</evidence>
<dbReference type="SUPFAM" id="SSF51206">
    <property type="entry name" value="cAMP-binding domain-like"/>
    <property type="match status" value="1"/>
</dbReference>
<dbReference type="AlphaFoldDB" id="A0A0R3MMM6"/>
<sequence length="223" mass="24578">MARLVPHLSVVEITARDIVAEPHQQVQRVYFPHSGIISSVVELADGGAIETGMIGKDGVFGASQALDHKMSLNLVTVQISGRASIVTSERLRALAAELPDFKAVLVKYEQFFLSQVQQTAACNAVHDIEARTCKWLSRMFDLAGPDLPLTQEFFAGMMGVRRTSVTTVAGELHGAGLISYSRGRLHIHNISQIRKRACECDEVVRGHYQRMFRADEADQENSS</sequence>
<organism evidence="5 6">
    <name type="scientific">Bradyrhizobium lablabi</name>
    <dbReference type="NCBI Taxonomy" id="722472"/>
    <lineage>
        <taxon>Bacteria</taxon>
        <taxon>Pseudomonadati</taxon>
        <taxon>Pseudomonadota</taxon>
        <taxon>Alphaproteobacteria</taxon>
        <taxon>Hyphomicrobiales</taxon>
        <taxon>Nitrobacteraceae</taxon>
        <taxon>Bradyrhizobium</taxon>
    </lineage>
</organism>
<comment type="caution">
    <text evidence="5">The sequence shown here is derived from an EMBL/GenBank/DDBJ whole genome shotgun (WGS) entry which is preliminary data.</text>
</comment>
<evidence type="ECO:0000313" key="5">
    <source>
        <dbReference type="EMBL" id="KRR20846.1"/>
    </source>
</evidence>
<protein>
    <recommendedName>
        <fullName evidence="4">HTH crp-type domain-containing protein</fullName>
    </recommendedName>
</protein>
<dbReference type="SUPFAM" id="SSF46785">
    <property type="entry name" value="Winged helix' DNA-binding domain"/>
    <property type="match status" value="1"/>
</dbReference>
<dbReference type="EMBL" id="LLYB01000085">
    <property type="protein sequence ID" value="KRR20846.1"/>
    <property type="molecule type" value="Genomic_DNA"/>
</dbReference>
<dbReference type="InterPro" id="IPR036390">
    <property type="entry name" value="WH_DNA-bd_sf"/>
</dbReference>